<evidence type="ECO:0000313" key="2">
    <source>
        <dbReference type="Proteomes" id="UP000005463"/>
    </source>
</evidence>
<protein>
    <submittedName>
        <fullName evidence="1">Uncharacterized protein</fullName>
    </submittedName>
</protein>
<accession>B1FQ97</accession>
<dbReference type="AlphaFoldDB" id="B1FQ97"/>
<evidence type="ECO:0000313" key="1">
    <source>
        <dbReference type="EMBL" id="EDT00269.1"/>
    </source>
</evidence>
<gene>
    <name evidence="1" type="ORF">BamIOP4010DRAFT_6208</name>
</gene>
<sequence>MNQPSALSCVVPVLPATSPRIPKRVRMLPPVPRVTTSRITSSSVLSVSASSARSGGAGAYSASTSPWRVSMRVTICGSTYSPPFAIVAYDATISFSVTGLVPSASDGTRSSGLSRTPMSRASRATAAGPTFSITCAVIRLRDSATASRSVIGLPVGGASSFGRQISPPFSGISIAWSTNVSSGFIPFANAAP</sequence>
<proteinExistence type="predicted"/>
<dbReference type="Proteomes" id="UP000005463">
    <property type="component" value="Unassembled WGS sequence"/>
</dbReference>
<organism evidence="1 2">
    <name type="scientific">Burkholderia ambifaria IOP40-10</name>
    <dbReference type="NCBI Taxonomy" id="396596"/>
    <lineage>
        <taxon>Bacteria</taxon>
        <taxon>Pseudomonadati</taxon>
        <taxon>Pseudomonadota</taxon>
        <taxon>Betaproteobacteria</taxon>
        <taxon>Burkholderiales</taxon>
        <taxon>Burkholderiaceae</taxon>
        <taxon>Burkholderia</taxon>
        <taxon>Burkholderia cepacia complex</taxon>
    </lineage>
</organism>
<comment type="caution">
    <text evidence="1">The sequence shown here is derived from an EMBL/GenBank/DDBJ whole genome shotgun (WGS) entry which is preliminary data.</text>
</comment>
<reference evidence="1 2" key="1">
    <citation type="submission" date="2008-03" db="EMBL/GenBank/DDBJ databases">
        <title>Sequencing of the draft genome and assembly of Burkholderia ambifaria IOP40-10.</title>
        <authorList>
            <consortium name="US DOE Joint Genome Institute (JGI-PGF)"/>
            <person name="Copeland A."/>
            <person name="Lucas S."/>
            <person name="Lapidus A."/>
            <person name="Glavina del Rio T."/>
            <person name="Dalin E."/>
            <person name="Tice H."/>
            <person name="Bruce D."/>
            <person name="Goodwin L."/>
            <person name="Pitluck S."/>
            <person name="Larimer F."/>
            <person name="Land M.L."/>
            <person name="Hauser L."/>
            <person name="Tiedje J."/>
            <person name="Richardson P."/>
        </authorList>
    </citation>
    <scope>NUCLEOTIDE SEQUENCE [LARGE SCALE GENOMIC DNA]</scope>
    <source>
        <strain evidence="1 2">IOP40-10</strain>
    </source>
</reference>
<name>B1FQ97_9BURK</name>
<dbReference type="EMBL" id="ABLC01000313">
    <property type="protein sequence ID" value="EDT00269.1"/>
    <property type="molecule type" value="Genomic_DNA"/>
</dbReference>